<evidence type="ECO:0000313" key="1">
    <source>
        <dbReference type="EMBL" id="QHT79447.1"/>
    </source>
</evidence>
<proteinExistence type="predicted"/>
<protein>
    <submittedName>
        <fullName evidence="1">Uncharacterized protein</fullName>
    </submittedName>
</protein>
<accession>A0A6C0HGB5</accession>
<dbReference type="AlphaFoldDB" id="A0A6C0HGB5"/>
<reference evidence="1" key="1">
    <citation type="journal article" date="2020" name="Nature">
        <title>Giant virus diversity and host interactions through global metagenomics.</title>
        <authorList>
            <person name="Schulz F."/>
            <person name="Roux S."/>
            <person name="Paez-Espino D."/>
            <person name="Jungbluth S."/>
            <person name="Walsh D.A."/>
            <person name="Denef V.J."/>
            <person name="McMahon K.D."/>
            <person name="Konstantinidis K.T."/>
            <person name="Eloe-Fadrosh E.A."/>
            <person name="Kyrpides N.C."/>
            <person name="Woyke T."/>
        </authorList>
    </citation>
    <scope>NUCLEOTIDE SEQUENCE</scope>
    <source>
        <strain evidence="1">GVMAG-M-3300023184-101</strain>
    </source>
</reference>
<organism evidence="1">
    <name type="scientific">viral metagenome</name>
    <dbReference type="NCBI Taxonomy" id="1070528"/>
    <lineage>
        <taxon>unclassified sequences</taxon>
        <taxon>metagenomes</taxon>
        <taxon>organismal metagenomes</taxon>
    </lineage>
</organism>
<sequence length="178" mass="21321">MQKKKHKMNLFILSLIQKEIAKYMMDKHVSKILLEAVQMLCSAKRVLNPDDASNDRLYKLAHKNHPVTIWCRTSKANFVWTLDLIEELHNEWRYRYGHPDTKFHKSYLMAHYLKENMPSDDSFSQQGLTPFVLAMPDKYKSEDPVQSYRNYYMSEEKQQIATWKKARGKPEWYETRVV</sequence>
<dbReference type="EMBL" id="MN739949">
    <property type="protein sequence ID" value="QHT79447.1"/>
    <property type="molecule type" value="Genomic_DNA"/>
</dbReference>
<name>A0A6C0HGB5_9ZZZZ</name>